<dbReference type="EMBL" id="JABEND010000007">
    <property type="protein sequence ID" value="NNG36708.1"/>
    <property type="molecule type" value="Genomic_DNA"/>
</dbReference>
<evidence type="ECO:0000256" key="3">
    <source>
        <dbReference type="ARBA" id="ARBA00023163"/>
    </source>
</evidence>
<keyword evidence="7" id="KW-1185">Reference proteome</keyword>
<reference evidence="6 7" key="1">
    <citation type="submission" date="2020-05" db="EMBL/GenBank/DDBJ databases">
        <title>Nakamurella sp. DB0629 isolated from air conditioner.</title>
        <authorList>
            <person name="Kim D.H."/>
            <person name="Kim D.-U."/>
        </authorList>
    </citation>
    <scope>NUCLEOTIDE SEQUENCE [LARGE SCALE GENOMIC DNA]</scope>
    <source>
        <strain evidence="6 7">DB0629</strain>
    </source>
</reference>
<gene>
    <name evidence="6" type="ORF">HKD39_13500</name>
</gene>
<dbReference type="PANTHER" id="PTHR47506">
    <property type="entry name" value="TRANSCRIPTIONAL REGULATORY PROTEIN"/>
    <property type="match status" value="1"/>
</dbReference>
<dbReference type="Pfam" id="PF00440">
    <property type="entry name" value="TetR_N"/>
    <property type="match status" value="1"/>
</dbReference>
<evidence type="ECO:0000313" key="6">
    <source>
        <dbReference type="EMBL" id="NNG36708.1"/>
    </source>
</evidence>
<feature type="domain" description="HTH tetR-type" evidence="5">
    <location>
        <begin position="6"/>
        <end position="66"/>
    </location>
</feature>
<dbReference type="SUPFAM" id="SSF46689">
    <property type="entry name" value="Homeodomain-like"/>
    <property type="match status" value="1"/>
</dbReference>
<keyword evidence="2 4" id="KW-0238">DNA-binding</keyword>
<dbReference type="Proteomes" id="UP000562984">
    <property type="component" value="Unassembled WGS sequence"/>
</dbReference>
<evidence type="ECO:0000256" key="1">
    <source>
        <dbReference type="ARBA" id="ARBA00023015"/>
    </source>
</evidence>
<dbReference type="PROSITE" id="PS01081">
    <property type="entry name" value="HTH_TETR_1"/>
    <property type="match status" value="1"/>
</dbReference>
<sequence>MGRPRSFDEGEVIRTARDTFWRQGYAGTSLADLTQATGLHKPSLYGAFGDKSDLFLAAVAQYRSEGSQRMARALAAPRLRTSVEQIFRVDLDVFSPRHRGCLVLCVAAAAVSEDPRIAAVVREALANSSHAVQARVERAEPLERPPGLSLSATTELVISTHLALAVRSRLGESRRRLRQRANDVIDVFPSAAIT</sequence>
<evidence type="ECO:0000256" key="2">
    <source>
        <dbReference type="ARBA" id="ARBA00023125"/>
    </source>
</evidence>
<protein>
    <submittedName>
        <fullName evidence="6">TetR/AcrR family transcriptional regulator</fullName>
    </submittedName>
</protein>
<dbReference type="RefSeq" id="WP_171200391.1">
    <property type="nucleotide sequence ID" value="NZ_JABEND010000007.1"/>
</dbReference>
<evidence type="ECO:0000256" key="4">
    <source>
        <dbReference type="PROSITE-ProRule" id="PRU00335"/>
    </source>
</evidence>
<name>A0A849AC46_9ACTN</name>
<dbReference type="Gene3D" id="1.10.10.60">
    <property type="entry name" value="Homeodomain-like"/>
    <property type="match status" value="1"/>
</dbReference>
<accession>A0A849AC46</accession>
<keyword evidence="3" id="KW-0804">Transcription</keyword>
<evidence type="ECO:0000259" key="5">
    <source>
        <dbReference type="PROSITE" id="PS50977"/>
    </source>
</evidence>
<comment type="caution">
    <text evidence="6">The sequence shown here is derived from an EMBL/GenBank/DDBJ whole genome shotgun (WGS) entry which is preliminary data.</text>
</comment>
<dbReference type="GO" id="GO:0003677">
    <property type="term" value="F:DNA binding"/>
    <property type="evidence" value="ECO:0007669"/>
    <property type="project" value="UniProtKB-UniRule"/>
</dbReference>
<proteinExistence type="predicted"/>
<feature type="DNA-binding region" description="H-T-H motif" evidence="4">
    <location>
        <begin position="29"/>
        <end position="48"/>
    </location>
</feature>
<dbReference type="PROSITE" id="PS50977">
    <property type="entry name" value="HTH_TETR_2"/>
    <property type="match status" value="1"/>
</dbReference>
<evidence type="ECO:0000313" key="7">
    <source>
        <dbReference type="Proteomes" id="UP000562984"/>
    </source>
</evidence>
<dbReference type="Gene3D" id="1.10.357.10">
    <property type="entry name" value="Tetracycline Repressor, domain 2"/>
    <property type="match status" value="1"/>
</dbReference>
<dbReference type="InterPro" id="IPR009057">
    <property type="entry name" value="Homeodomain-like_sf"/>
</dbReference>
<dbReference type="InterPro" id="IPR001647">
    <property type="entry name" value="HTH_TetR"/>
</dbReference>
<dbReference type="InterPro" id="IPR036271">
    <property type="entry name" value="Tet_transcr_reg_TetR-rel_C_sf"/>
</dbReference>
<dbReference type="AlphaFoldDB" id="A0A849AC46"/>
<dbReference type="PANTHER" id="PTHR47506:SF1">
    <property type="entry name" value="HTH-TYPE TRANSCRIPTIONAL REGULATOR YJDC"/>
    <property type="match status" value="1"/>
</dbReference>
<dbReference type="InterPro" id="IPR023772">
    <property type="entry name" value="DNA-bd_HTH_TetR-type_CS"/>
</dbReference>
<dbReference type="SUPFAM" id="SSF48498">
    <property type="entry name" value="Tetracyclin repressor-like, C-terminal domain"/>
    <property type="match status" value="1"/>
</dbReference>
<keyword evidence="1" id="KW-0805">Transcription regulation</keyword>
<organism evidence="6 7">
    <name type="scientific">Nakamurella aerolata</name>
    <dbReference type="NCBI Taxonomy" id="1656892"/>
    <lineage>
        <taxon>Bacteria</taxon>
        <taxon>Bacillati</taxon>
        <taxon>Actinomycetota</taxon>
        <taxon>Actinomycetes</taxon>
        <taxon>Nakamurellales</taxon>
        <taxon>Nakamurellaceae</taxon>
        <taxon>Nakamurella</taxon>
    </lineage>
</organism>